<sequence>MSANNIMSRFQPMRDAAPVPTPSTPTQCTPVFWANHLHHADLSANMKDMVHYPNTPEGQTAYQAQVLMWKTTNPHEYKGGDEYAPYPLMPGTLSVGVVKHQEVLEGSIDRKNAIPKALEAALGEGGRPHMDMSSNTSMYDTNIIDIFDVYSVGEEGNAIPFEKEMNIIEVNGELVVLKATFDDCAMVNVIDKVAFKEVKNQLSEP</sequence>
<name>A0A0C3B522_PILCF</name>
<dbReference type="AlphaFoldDB" id="A0A0C3B522"/>
<evidence type="ECO:0000256" key="1">
    <source>
        <dbReference type="SAM" id="MobiDB-lite"/>
    </source>
</evidence>
<reference evidence="2 3" key="1">
    <citation type="submission" date="2014-04" db="EMBL/GenBank/DDBJ databases">
        <authorList>
            <consortium name="DOE Joint Genome Institute"/>
            <person name="Kuo A."/>
            <person name="Tarkka M."/>
            <person name="Buscot F."/>
            <person name="Kohler A."/>
            <person name="Nagy L.G."/>
            <person name="Floudas D."/>
            <person name="Copeland A."/>
            <person name="Barry K.W."/>
            <person name="Cichocki N."/>
            <person name="Veneault-Fourrey C."/>
            <person name="LaButti K."/>
            <person name="Lindquist E.A."/>
            <person name="Lipzen A."/>
            <person name="Lundell T."/>
            <person name="Morin E."/>
            <person name="Murat C."/>
            <person name="Sun H."/>
            <person name="Tunlid A."/>
            <person name="Henrissat B."/>
            <person name="Grigoriev I.V."/>
            <person name="Hibbett D.S."/>
            <person name="Martin F."/>
            <person name="Nordberg H.P."/>
            <person name="Cantor M.N."/>
            <person name="Hua S.X."/>
        </authorList>
    </citation>
    <scope>NUCLEOTIDE SEQUENCE [LARGE SCALE GENOMIC DNA]</scope>
    <source>
        <strain evidence="2 3">F 1598</strain>
    </source>
</reference>
<dbReference type="InParanoid" id="A0A0C3B522"/>
<accession>A0A0C3B522</accession>
<feature type="region of interest" description="Disordered" evidence="1">
    <location>
        <begin position="1"/>
        <end position="23"/>
    </location>
</feature>
<protein>
    <submittedName>
        <fullName evidence="2">Uncharacterized protein</fullName>
    </submittedName>
</protein>
<proteinExistence type="predicted"/>
<dbReference type="Proteomes" id="UP000054166">
    <property type="component" value="Unassembled WGS sequence"/>
</dbReference>
<reference evidence="3" key="2">
    <citation type="submission" date="2015-01" db="EMBL/GenBank/DDBJ databases">
        <title>Evolutionary Origins and Diversification of the Mycorrhizal Mutualists.</title>
        <authorList>
            <consortium name="DOE Joint Genome Institute"/>
            <consortium name="Mycorrhizal Genomics Consortium"/>
            <person name="Kohler A."/>
            <person name="Kuo A."/>
            <person name="Nagy L.G."/>
            <person name="Floudas D."/>
            <person name="Copeland A."/>
            <person name="Barry K.W."/>
            <person name="Cichocki N."/>
            <person name="Veneault-Fourrey C."/>
            <person name="LaButti K."/>
            <person name="Lindquist E.A."/>
            <person name="Lipzen A."/>
            <person name="Lundell T."/>
            <person name="Morin E."/>
            <person name="Murat C."/>
            <person name="Riley R."/>
            <person name="Ohm R."/>
            <person name="Sun H."/>
            <person name="Tunlid A."/>
            <person name="Henrissat B."/>
            <person name="Grigoriev I.V."/>
            <person name="Hibbett D.S."/>
            <person name="Martin F."/>
        </authorList>
    </citation>
    <scope>NUCLEOTIDE SEQUENCE [LARGE SCALE GENOMIC DNA]</scope>
    <source>
        <strain evidence="3">F 1598</strain>
    </source>
</reference>
<evidence type="ECO:0000313" key="3">
    <source>
        <dbReference type="Proteomes" id="UP000054166"/>
    </source>
</evidence>
<gene>
    <name evidence="2" type="ORF">PILCRDRAFT_8701</name>
</gene>
<dbReference type="HOGENOM" id="CLU_1337949_0_0_1"/>
<keyword evidence="3" id="KW-1185">Reference proteome</keyword>
<dbReference type="EMBL" id="KN832999">
    <property type="protein sequence ID" value="KIM81333.1"/>
    <property type="molecule type" value="Genomic_DNA"/>
</dbReference>
<organism evidence="2 3">
    <name type="scientific">Piloderma croceum (strain F 1598)</name>
    <dbReference type="NCBI Taxonomy" id="765440"/>
    <lineage>
        <taxon>Eukaryota</taxon>
        <taxon>Fungi</taxon>
        <taxon>Dikarya</taxon>
        <taxon>Basidiomycota</taxon>
        <taxon>Agaricomycotina</taxon>
        <taxon>Agaricomycetes</taxon>
        <taxon>Agaricomycetidae</taxon>
        <taxon>Atheliales</taxon>
        <taxon>Atheliaceae</taxon>
        <taxon>Piloderma</taxon>
    </lineage>
</organism>
<evidence type="ECO:0000313" key="2">
    <source>
        <dbReference type="EMBL" id="KIM81333.1"/>
    </source>
</evidence>